<feature type="compositionally biased region" description="Polar residues" evidence="1">
    <location>
        <begin position="128"/>
        <end position="143"/>
    </location>
</feature>
<dbReference type="AlphaFoldDB" id="A0A915LIA7"/>
<sequence length="249" mass="27946">MDPTSLMFWLAEKITDSHPLVNDLISSTKKVFKKAPARVAKYRQMLSETALPPEPVLTWCTTWLRAVQFYNEHFDSVKSVVQSLDPHDEMCVVNSQNAFKNPLVSQQIAYIQANFGKIEEAKLENIESSKPTTSSAPKQQVSSNGKNRKKNERKKGKKRASAVGGDKKPVTKKQKLEESTKNNENVGVLTKKHSKLNVENISLIASVHPSGIEEIKEKENEEFGIDDVAGQIFYINSTISTNYLNLLLI</sequence>
<evidence type="ECO:0000256" key="1">
    <source>
        <dbReference type="SAM" id="MobiDB-lite"/>
    </source>
</evidence>
<reference evidence="3" key="1">
    <citation type="submission" date="2022-11" db="UniProtKB">
        <authorList>
            <consortium name="WormBaseParasite"/>
        </authorList>
    </citation>
    <scope>IDENTIFICATION</scope>
</reference>
<dbReference type="WBParaSite" id="scaffold12558_cov157.g16386">
    <property type="protein sequence ID" value="scaffold12558_cov157.g16386"/>
    <property type="gene ID" value="scaffold12558_cov157.g16386"/>
</dbReference>
<feature type="compositionally biased region" description="Basic residues" evidence="1">
    <location>
        <begin position="146"/>
        <end position="160"/>
    </location>
</feature>
<evidence type="ECO:0000313" key="2">
    <source>
        <dbReference type="Proteomes" id="UP000887561"/>
    </source>
</evidence>
<dbReference type="Proteomes" id="UP000887561">
    <property type="component" value="Unplaced"/>
</dbReference>
<protein>
    <submittedName>
        <fullName evidence="3">Uncharacterized protein</fullName>
    </submittedName>
</protein>
<organism evidence="2 3">
    <name type="scientific">Meloidogyne javanica</name>
    <name type="common">Root-knot nematode worm</name>
    <dbReference type="NCBI Taxonomy" id="6303"/>
    <lineage>
        <taxon>Eukaryota</taxon>
        <taxon>Metazoa</taxon>
        <taxon>Ecdysozoa</taxon>
        <taxon>Nematoda</taxon>
        <taxon>Chromadorea</taxon>
        <taxon>Rhabditida</taxon>
        <taxon>Tylenchina</taxon>
        <taxon>Tylenchomorpha</taxon>
        <taxon>Tylenchoidea</taxon>
        <taxon>Meloidogynidae</taxon>
        <taxon>Meloidogyninae</taxon>
        <taxon>Meloidogyne</taxon>
        <taxon>Meloidogyne incognita group</taxon>
    </lineage>
</organism>
<keyword evidence="2" id="KW-1185">Reference proteome</keyword>
<proteinExistence type="predicted"/>
<feature type="region of interest" description="Disordered" evidence="1">
    <location>
        <begin position="126"/>
        <end position="188"/>
    </location>
</feature>
<feature type="compositionally biased region" description="Basic and acidic residues" evidence="1">
    <location>
        <begin position="165"/>
        <end position="181"/>
    </location>
</feature>
<accession>A0A915LIA7</accession>
<name>A0A915LIA7_MELJA</name>
<evidence type="ECO:0000313" key="3">
    <source>
        <dbReference type="WBParaSite" id="scaffold12558_cov157.g16386"/>
    </source>
</evidence>